<dbReference type="EMBL" id="CADCUT010000033">
    <property type="protein sequence ID" value="CAA9389837.1"/>
    <property type="molecule type" value="Genomic_DNA"/>
</dbReference>
<organism evidence="1">
    <name type="scientific">uncultured Rubrobacteraceae bacterium</name>
    <dbReference type="NCBI Taxonomy" id="349277"/>
    <lineage>
        <taxon>Bacteria</taxon>
        <taxon>Bacillati</taxon>
        <taxon>Actinomycetota</taxon>
        <taxon>Rubrobacteria</taxon>
        <taxon>Rubrobacterales</taxon>
        <taxon>Rubrobacteraceae</taxon>
        <taxon>environmental samples</taxon>
    </lineage>
</organism>
<proteinExistence type="predicted"/>
<accession>A0A6J4NP50</accession>
<name>A0A6J4NP50_9ACTN</name>
<sequence>MNRSFVGAEMEEGYAELAARRMGASERGGVLREVSGRPVLE</sequence>
<gene>
    <name evidence="1" type="ORF">AVDCRST_MAG03-516</name>
</gene>
<dbReference type="AlphaFoldDB" id="A0A6J4NP50"/>
<protein>
    <submittedName>
        <fullName evidence="1">Uncharacterized protein</fullName>
    </submittedName>
</protein>
<reference evidence="1" key="1">
    <citation type="submission" date="2020-02" db="EMBL/GenBank/DDBJ databases">
        <authorList>
            <person name="Meier V. D."/>
        </authorList>
    </citation>
    <scope>NUCLEOTIDE SEQUENCE</scope>
    <source>
        <strain evidence="1">AVDCRST_MAG03</strain>
    </source>
</reference>
<evidence type="ECO:0000313" key="1">
    <source>
        <dbReference type="EMBL" id="CAA9389837.1"/>
    </source>
</evidence>